<evidence type="ECO:0000256" key="6">
    <source>
        <dbReference type="ARBA" id="ARBA00023136"/>
    </source>
</evidence>
<dbReference type="EMBL" id="JAACXV010016882">
    <property type="protein sequence ID" value="KAF7264477.1"/>
    <property type="molecule type" value="Genomic_DNA"/>
</dbReference>
<dbReference type="AlphaFoldDB" id="A0A834HZS9"/>
<keyword evidence="3" id="KW-0812">Transmembrane</keyword>
<organism evidence="10 11">
    <name type="scientific">Rhynchophorus ferrugineus</name>
    <name type="common">Red palm weevil</name>
    <name type="synonym">Curculio ferrugineus</name>
    <dbReference type="NCBI Taxonomy" id="354439"/>
    <lineage>
        <taxon>Eukaryota</taxon>
        <taxon>Metazoa</taxon>
        <taxon>Ecdysozoa</taxon>
        <taxon>Arthropoda</taxon>
        <taxon>Hexapoda</taxon>
        <taxon>Insecta</taxon>
        <taxon>Pterygota</taxon>
        <taxon>Neoptera</taxon>
        <taxon>Endopterygota</taxon>
        <taxon>Coleoptera</taxon>
        <taxon>Polyphaga</taxon>
        <taxon>Cucujiformia</taxon>
        <taxon>Curculionidae</taxon>
        <taxon>Dryophthorinae</taxon>
        <taxon>Rhynchophorus</taxon>
    </lineage>
</organism>
<keyword evidence="6" id="KW-0472">Membrane</keyword>
<protein>
    <recommendedName>
        <fullName evidence="12">Protein sleepless</fullName>
    </recommendedName>
</protein>
<evidence type="ECO:0000256" key="2">
    <source>
        <dbReference type="ARBA" id="ARBA00022622"/>
    </source>
</evidence>
<dbReference type="InterPro" id="IPR050975">
    <property type="entry name" value="Sleep_regulator"/>
</dbReference>
<evidence type="ECO:0000256" key="8">
    <source>
        <dbReference type="ARBA" id="ARBA00023288"/>
    </source>
</evidence>
<evidence type="ECO:0000313" key="10">
    <source>
        <dbReference type="EMBL" id="KAF7264477.1"/>
    </source>
</evidence>
<name>A0A834HZS9_RHYFE</name>
<dbReference type="OrthoDB" id="6735691at2759"/>
<evidence type="ECO:0000256" key="3">
    <source>
        <dbReference type="ARBA" id="ARBA00022692"/>
    </source>
</evidence>
<proteinExistence type="predicted"/>
<keyword evidence="4 9" id="KW-0732">Signal</keyword>
<dbReference type="InterPro" id="IPR031424">
    <property type="entry name" value="QVR-like"/>
</dbReference>
<comment type="caution">
    <text evidence="10">The sequence shown here is derived from an EMBL/GenBank/DDBJ whole genome shotgun (WGS) entry which is preliminary data.</text>
</comment>
<dbReference type="GO" id="GO:0098552">
    <property type="term" value="C:side of membrane"/>
    <property type="evidence" value="ECO:0007669"/>
    <property type="project" value="UniProtKB-KW"/>
</dbReference>
<evidence type="ECO:0000256" key="4">
    <source>
        <dbReference type="ARBA" id="ARBA00022729"/>
    </source>
</evidence>
<accession>A0A834HZS9</accession>
<feature type="signal peptide" evidence="9">
    <location>
        <begin position="1"/>
        <end position="19"/>
    </location>
</feature>
<dbReference type="PANTHER" id="PTHR33562">
    <property type="entry name" value="ATILLA, ISOFORM B-RELATED-RELATED"/>
    <property type="match status" value="1"/>
</dbReference>
<keyword evidence="7" id="KW-0325">Glycoprotein</keyword>
<dbReference type="Proteomes" id="UP000625711">
    <property type="component" value="Unassembled WGS sequence"/>
</dbReference>
<sequence>MYGKFVISLAIFGILEVSSQETTLECYDCDPKSELEKCADPRELSPIVSNCNKILKVEPNSTLICLSAYIKNSEQNQTGFYRGCRTQKYDVANYCDYFKEEFSTPNLTIINCASCNTDRCNIQKFTADEKTSAGNINTARYLSALLGIIIMNILYK</sequence>
<reference evidence="10" key="1">
    <citation type="submission" date="2020-08" db="EMBL/GenBank/DDBJ databases">
        <title>Genome sequencing and assembly of the red palm weevil Rhynchophorus ferrugineus.</title>
        <authorList>
            <person name="Dias G.B."/>
            <person name="Bergman C.M."/>
            <person name="Manee M."/>
        </authorList>
    </citation>
    <scope>NUCLEOTIDE SEQUENCE</scope>
    <source>
        <strain evidence="10">AA-2017</strain>
        <tissue evidence="10">Whole larva</tissue>
    </source>
</reference>
<feature type="chain" id="PRO_5032472149" description="Protein sleepless" evidence="9">
    <location>
        <begin position="20"/>
        <end position="156"/>
    </location>
</feature>
<evidence type="ECO:0000256" key="7">
    <source>
        <dbReference type="ARBA" id="ARBA00023180"/>
    </source>
</evidence>
<keyword evidence="2" id="KW-0336">GPI-anchor</keyword>
<keyword evidence="5" id="KW-1133">Transmembrane helix</keyword>
<dbReference type="GO" id="GO:0030431">
    <property type="term" value="P:sleep"/>
    <property type="evidence" value="ECO:0007669"/>
    <property type="project" value="InterPro"/>
</dbReference>
<dbReference type="GO" id="GO:0032222">
    <property type="term" value="P:regulation of synaptic transmission, cholinergic"/>
    <property type="evidence" value="ECO:0007669"/>
    <property type="project" value="InterPro"/>
</dbReference>
<evidence type="ECO:0008006" key="12">
    <source>
        <dbReference type="Google" id="ProtNLM"/>
    </source>
</evidence>
<evidence type="ECO:0000313" key="11">
    <source>
        <dbReference type="Proteomes" id="UP000625711"/>
    </source>
</evidence>
<evidence type="ECO:0000256" key="5">
    <source>
        <dbReference type="ARBA" id="ARBA00022989"/>
    </source>
</evidence>
<evidence type="ECO:0000256" key="1">
    <source>
        <dbReference type="ARBA" id="ARBA00004589"/>
    </source>
</evidence>
<evidence type="ECO:0000256" key="9">
    <source>
        <dbReference type="SAM" id="SignalP"/>
    </source>
</evidence>
<keyword evidence="8" id="KW-0449">Lipoprotein</keyword>
<comment type="subcellular location">
    <subcellularLocation>
        <location evidence="1">Membrane</location>
        <topology evidence="1">Lipid-anchor</topology>
        <topology evidence="1">GPI-anchor</topology>
    </subcellularLocation>
</comment>
<keyword evidence="11" id="KW-1185">Reference proteome</keyword>
<dbReference type="Pfam" id="PF17064">
    <property type="entry name" value="QVR"/>
    <property type="match status" value="1"/>
</dbReference>
<gene>
    <name evidence="10" type="ORF">GWI33_023160</name>
</gene>